<reference evidence="2 3" key="1">
    <citation type="submission" date="2020-04" db="EMBL/GenBank/DDBJ databases">
        <title>Draft genome of Leeia sp. IMCC25680.</title>
        <authorList>
            <person name="Song J."/>
            <person name="Cho J.-C."/>
        </authorList>
    </citation>
    <scope>NUCLEOTIDE SEQUENCE [LARGE SCALE GENOMIC DNA]</scope>
    <source>
        <strain evidence="2 3">IMCC25680</strain>
    </source>
</reference>
<comment type="caution">
    <text evidence="2">The sequence shown here is derived from an EMBL/GenBank/DDBJ whole genome shotgun (WGS) entry which is preliminary data.</text>
</comment>
<feature type="chain" id="PRO_5032992148" evidence="1">
    <location>
        <begin position="22"/>
        <end position="151"/>
    </location>
</feature>
<proteinExistence type="predicted"/>
<evidence type="ECO:0000313" key="2">
    <source>
        <dbReference type="EMBL" id="NLR74549.1"/>
    </source>
</evidence>
<sequence>MTRYFCLILSLWLLTPLLAHADTPPNATMGLYSQRVRLCPDGNSAAAACTDVVSWLLVTPESVHFQLRLPQGQTCANPYEGAYWGGFASPSGRMQKVVFDDPYLKQKCTLQLHFSKGQVTLSDPKGECTKLLCRTGGKLDGQRLPRRSGIW</sequence>
<dbReference type="AlphaFoldDB" id="A0A847SB39"/>
<name>A0A847SB39_9NEIS</name>
<keyword evidence="3" id="KW-1185">Reference proteome</keyword>
<protein>
    <submittedName>
        <fullName evidence="2">Uncharacterized protein</fullName>
    </submittedName>
</protein>
<gene>
    <name evidence="2" type="ORF">HF682_05195</name>
</gene>
<accession>A0A847SB39</accession>
<dbReference type="Proteomes" id="UP000587991">
    <property type="component" value="Unassembled WGS sequence"/>
</dbReference>
<dbReference type="RefSeq" id="WP_168876161.1">
    <property type="nucleotide sequence ID" value="NZ_JABAIM010000001.1"/>
</dbReference>
<keyword evidence="1" id="KW-0732">Signal</keyword>
<dbReference type="EMBL" id="JABAIM010000001">
    <property type="protein sequence ID" value="NLR74549.1"/>
    <property type="molecule type" value="Genomic_DNA"/>
</dbReference>
<organism evidence="2 3">
    <name type="scientific">Leeia aquatica</name>
    <dbReference type="NCBI Taxonomy" id="2725557"/>
    <lineage>
        <taxon>Bacteria</taxon>
        <taxon>Pseudomonadati</taxon>
        <taxon>Pseudomonadota</taxon>
        <taxon>Betaproteobacteria</taxon>
        <taxon>Neisseriales</taxon>
        <taxon>Leeiaceae</taxon>
        <taxon>Leeia</taxon>
    </lineage>
</organism>
<evidence type="ECO:0000313" key="3">
    <source>
        <dbReference type="Proteomes" id="UP000587991"/>
    </source>
</evidence>
<feature type="signal peptide" evidence="1">
    <location>
        <begin position="1"/>
        <end position="21"/>
    </location>
</feature>
<evidence type="ECO:0000256" key="1">
    <source>
        <dbReference type="SAM" id="SignalP"/>
    </source>
</evidence>